<evidence type="ECO:0000313" key="3">
    <source>
        <dbReference type="Proteomes" id="UP000682416"/>
    </source>
</evidence>
<feature type="region of interest" description="Disordered" evidence="1">
    <location>
        <begin position="30"/>
        <end position="60"/>
    </location>
</feature>
<dbReference type="Proteomes" id="UP000682416">
    <property type="component" value="Chromosome"/>
</dbReference>
<evidence type="ECO:0000256" key="1">
    <source>
        <dbReference type="SAM" id="MobiDB-lite"/>
    </source>
</evidence>
<gene>
    <name evidence="2" type="ORF">KGD82_16345</name>
</gene>
<dbReference type="KEGG" id="nec:KGD82_16345"/>
<accession>A0A975L7W4</accession>
<protein>
    <submittedName>
        <fullName evidence="2">Uncharacterized protein</fullName>
    </submittedName>
</protein>
<evidence type="ECO:0000313" key="2">
    <source>
        <dbReference type="EMBL" id="QVJ00332.1"/>
    </source>
</evidence>
<proteinExistence type="predicted"/>
<name>A0A975L7W4_9ACTN</name>
<dbReference type="AlphaFoldDB" id="A0A975L7W4"/>
<keyword evidence="3" id="KW-1185">Reference proteome</keyword>
<dbReference type="EMBL" id="CP074402">
    <property type="protein sequence ID" value="QVJ00332.1"/>
    <property type="molecule type" value="Genomic_DNA"/>
</dbReference>
<reference evidence="2" key="1">
    <citation type="submission" date="2021-05" db="EMBL/GenBank/DDBJ databases">
        <authorList>
            <person name="Kaiqin L."/>
            <person name="Jian G."/>
        </authorList>
    </citation>
    <scope>NUCLEOTIDE SEQUENCE</scope>
    <source>
        <strain evidence="2">HDS5</strain>
    </source>
</reference>
<organism evidence="2 3">
    <name type="scientific">Nocardiopsis eucommiae</name>
    <dbReference type="NCBI Taxonomy" id="2831970"/>
    <lineage>
        <taxon>Bacteria</taxon>
        <taxon>Bacillati</taxon>
        <taxon>Actinomycetota</taxon>
        <taxon>Actinomycetes</taxon>
        <taxon>Streptosporangiales</taxon>
        <taxon>Nocardiopsidaceae</taxon>
        <taxon>Nocardiopsis</taxon>
    </lineage>
</organism>
<sequence>MTQPDTKLNVYTVKMNGYPTKIQLTEADARKRKLIPGEPEEKPTVQTKAKTGKAKQEGDA</sequence>